<reference evidence="1 2" key="1">
    <citation type="journal article" date="2019" name="Microorganisms">
        <title>Systematic Affiliation and Genome Analysis of Subtercola vilae DB165(T) with Particular Emphasis on Cold Adaptation of an Isolate from a High-Altitude Cold Volcano Lake.</title>
        <authorList>
            <person name="Villalobos A.S."/>
            <person name="Wiese J."/>
            <person name="Imhoff J.F."/>
            <person name="Dorador C."/>
            <person name="Keller A."/>
            <person name="Hentschel U."/>
        </authorList>
    </citation>
    <scope>NUCLEOTIDE SEQUENCE [LARGE SCALE GENOMIC DNA]</scope>
    <source>
        <strain evidence="1 2">DB165</strain>
    </source>
</reference>
<evidence type="ECO:0000313" key="2">
    <source>
        <dbReference type="Proteomes" id="UP000306192"/>
    </source>
</evidence>
<gene>
    <name evidence="1" type="ORF">D4765_14495</name>
</gene>
<proteinExistence type="predicted"/>
<protein>
    <submittedName>
        <fullName evidence="1">Phage portal protein</fullName>
    </submittedName>
</protein>
<dbReference type="OrthoDB" id="3268708at2"/>
<comment type="caution">
    <text evidence="1">The sequence shown here is derived from an EMBL/GenBank/DDBJ whole genome shotgun (WGS) entry which is preliminary data.</text>
</comment>
<organism evidence="1 2">
    <name type="scientific">Subtercola vilae</name>
    <dbReference type="NCBI Taxonomy" id="2056433"/>
    <lineage>
        <taxon>Bacteria</taxon>
        <taxon>Bacillati</taxon>
        <taxon>Actinomycetota</taxon>
        <taxon>Actinomycetes</taxon>
        <taxon>Micrococcales</taxon>
        <taxon>Microbacteriaceae</taxon>
        <taxon>Subtercola</taxon>
    </lineage>
</organism>
<dbReference type="EMBL" id="QYRT01000033">
    <property type="protein sequence ID" value="TIH33688.1"/>
    <property type="molecule type" value="Genomic_DNA"/>
</dbReference>
<name>A0A4T2BVQ3_9MICO</name>
<dbReference type="Proteomes" id="UP000306192">
    <property type="component" value="Unassembled WGS sequence"/>
</dbReference>
<evidence type="ECO:0000313" key="1">
    <source>
        <dbReference type="EMBL" id="TIH33688.1"/>
    </source>
</evidence>
<sequence>MPLPISDPKAIWPPENLTPIFQHMRQWSAWYSNELATLQLAYGGGVAQDSTGFFASDQGGFKATVGRTLQRWFVGQRTLGPNRNEKLPVPIAAMICQAVSDLLYAEPPTFTVRIDTDNDGNGASASEANPTQERLNQLADDMLYGTLAQGAELGAVLGGHFLRVVWDMAVIPDRPFLDVVDADQALPEFRWGRLVAVTFWRVIAREGNTVWRHLERHELDTRGYGVIIHGLYEGEDDKLGIRVDLASRPETFALSVLTQASAVAGQVDSMSPGLCVEYIPNLGPNRLWRTDSVGRYLGRSSLDGVEHLMDQLAETLSDWMLARRSARAKVFYDKSLTSSAGPGQGAVIDLDQDVFVGVSEKISGPNVKMSDKIQVLQPTFNTAEYESTATMLIQQILQMSGFALQTFGYLPSGMRTQADTTATEIESRERRTFLMRGRVIRTAIPHLSSVLSKLLAVDRVVFGTPNVDAPIWVEFPDSVTESQLRLAQTVQTLFTGESASRIERIKIMHPDWNDDMWDAELKLQEKEFAAPTVVDPMAVPPEAPVVSGDGSAAE</sequence>
<dbReference type="AlphaFoldDB" id="A0A4T2BVQ3"/>
<dbReference type="RefSeq" id="WP_136643009.1">
    <property type="nucleotide sequence ID" value="NZ_QYRT01000033.1"/>
</dbReference>
<accession>A0A4T2BVQ3</accession>
<keyword evidence="2" id="KW-1185">Reference proteome</keyword>